<dbReference type="Proteomes" id="UP001470230">
    <property type="component" value="Unassembled WGS sequence"/>
</dbReference>
<gene>
    <name evidence="1" type="ORF">M9Y10_010513</name>
</gene>
<evidence type="ECO:0000313" key="1">
    <source>
        <dbReference type="EMBL" id="KAK8864985.1"/>
    </source>
</evidence>
<proteinExistence type="predicted"/>
<comment type="caution">
    <text evidence="1">The sequence shown here is derived from an EMBL/GenBank/DDBJ whole genome shotgun (WGS) entry which is preliminary data.</text>
</comment>
<accession>A0ABR2IKZ0</accession>
<protein>
    <submittedName>
        <fullName evidence="1">Uncharacterized protein</fullName>
    </submittedName>
</protein>
<sequence>MQNRFYERIEFFVNAVSDEEMQNGITLEQMRMKMEEYFGVHLTDCKVAKFKNFNQYFYSKRMTRNGWRGINLFWQVKDILRYII</sequence>
<evidence type="ECO:0000313" key="2">
    <source>
        <dbReference type="Proteomes" id="UP001470230"/>
    </source>
</evidence>
<dbReference type="EMBL" id="JAPFFF010000016">
    <property type="protein sequence ID" value="KAK8864985.1"/>
    <property type="molecule type" value="Genomic_DNA"/>
</dbReference>
<keyword evidence="2" id="KW-1185">Reference proteome</keyword>
<reference evidence="1 2" key="1">
    <citation type="submission" date="2024-04" db="EMBL/GenBank/DDBJ databases">
        <title>Tritrichomonas musculus Genome.</title>
        <authorList>
            <person name="Alves-Ferreira E."/>
            <person name="Grigg M."/>
            <person name="Lorenzi H."/>
            <person name="Galac M."/>
        </authorList>
    </citation>
    <scope>NUCLEOTIDE SEQUENCE [LARGE SCALE GENOMIC DNA]</scope>
    <source>
        <strain evidence="1 2">EAF2021</strain>
    </source>
</reference>
<name>A0ABR2IKZ0_9EUKA</name>
<organism evidence="1 2">
    <name type="scientific">Tritrichomonas musculus</name>
    <dbReference type="NCBI Taxonomy" id="1915356"/>
    <lineage>
        <taxon>Eukaryota</taxon>
        <taxon>Metamonada</taxon>
        <taxon>Parabasalia</taxon>
        <taxon>Tritrichomonadida</taxon>
        <taxon>Tritrichomonadidae</taxon>
        <taxon>Tritrichomonas</taxon>
    </lineage>
</organism>